<dbReference type="SUPFAM" id="SSF56801">
    <property type="entry name" value="Acetyl-CoA synthetase-like"/>
    <property type="match status" value="1"/>
</dbReference>
<organism evidence="5 6">
    <name type="scientific">Actinomadura physcomitrii</name>
    <dbReference type="NCBI Taxonomy" id="2650748"/>
    <lineage>
        <taxon>Bacteria</taxon>
        <taxon>Bacillati</taxon>
        <taxon>Actinomycetota</taxon>
        <taxon>Actinomycetes</taxon>
        <taxon>Streptosporangiales</taxon>
        <taxon>Thermomonosporaceae</taxon>
        <taxon>Actinomadura</taxon>
    </lineage>
</organism>
<keyword evidence="2" id="KW-0436">Ligase</keyword>
<dbReference type="InterPro" id="IPR042099">
    <property type="entry name" value="ANL_N_sf"/>
</dbReference>
<dbReference type="InterPro" id="IPR025110">
    <property type="entry name" value="AMP-bd_C"/>
</dbReference>
<accession>A0A6I4M7T4</accession>
<evidence type="ECO:0000313" key="6">
    <source>
        <dbReference type="Proteomes" id="UP000462055"/>
    </source>
</evidence>
<evidence type="ECO:0000256" key="2">
    <source>
        <dbReference type="ARBA" id="ARBA00022598"/>
    </source>
</evidence>
<keyword evidence="6" id="KW-1185">Reference proteome</keyword>
<dbReference type="Proteomes" id="UP000462055">
    <property type="component" value="Unassembled WGS sequence"/>
</dbReference>
<comment type="similarity">
    <text evidence="1">Belongs to the ATP-dependent AMP-binding enzyme family.</text>
</comment>
<dbReference type="Pfam" id="PF00501">
    <property type="entry name" value="AMP-binding"/>
    <property type="match status" value="1"/>
</dbReference>
<dbReference type="EMBL" id="WBMS02000003">
    <property type="protein sequence ID" value="MVZ99790.1"/>
    <property type="molecule type" value="Genomic_DNA"/>
</dbReference>
<dbReference type="Pfam" id="PF13193">
    <property type="entry name" value="AMP-binding_C"/>
    <property type="match status" value="1"/>
</dbReference>
<dbReference type="AlphaFoldDB" id="A0A6I4M7T4"/>
<protein>
    <submittedName>
        <fullName evidence="5">AMP-binding protein</fullName>
    </submittedName>
</protein>
<feature type="domain" description="AMP-binding enzyme C-terminal" evidence="4">
    <location>
        <begin position="398"/>
        <end position="472"/>
    </location>
</feature>
<comment type="caution">
    <text evidence="5">The sequence shown here is derived from an EMBL/GenBank/DDBJ whole genome shotgun (WGS) entry which is preliminary data.</text>
</comment>
<proteinExistence type="inferred from homology"/>
<reference evidence="5" key="1">
    <citation type="submission" date="2019-12" db="EMBL/GenBank/DDBJ databases">
        <title>Actinomadura physcomitrii sp. nov., a novel actinomycete isolated from moss [Physcomitrium sphaericum (Ludw) Fuernr].</title>
        <authorList>
            <person name="Zhuang X."/>
        </authorList>
    </citation>
    <scope>NUCLEOTIDE SEQUENCE [LARGE SCALE GENOMIC DNA]</scope>
    <source>
        <strain evidence="5">LD22</strain>
    </source>
</reference>
<gene>
    <name evidence="5" type="ORF">F8568_005240</name>
</gene>
<dbReference type="InterPro" id="IPR045851">
    <property type="entry name" value="AMP-bd_C_sf"/>
</dbReference>
<dbReference type="PANTHER" id="PTHR43201">
    <property type="entry name" value="ACYL-COA SYNTHETASE"/>
    <property type="match status" value="1"/>
</dbReference>
<dbReference type="GO" id="GO:0031956">
    <property type="term" value="F:medium-chain fatty acid-CoA ligase activity"/>
    <property type="evidence" value="ECO:0007669"/>
    <property type="project" value="TreeGrafter"/>
</dbReference>
<feature type="domain" description="AMP-dependent synthetase/ligase" evidence="3">
    <location>
        <begin position="14"/>
        <end position="341"/>
    </location>
</feature>
<dbReference type="RefSeq" id="WP_151591926.1">
    <property type="nucleotide sequence ID" value="NZ_WBMS02000003.1"/>
</dbReference>
<dbReference type="Gene3D" id="3.40.50.12780">
    <property type="entry name" value="N-terminal domain of ligase-like"/>
    <property type="match status" value="1"/>
</dbReference>
<dbReference type="GO" id="GO:0006631">
    <property type="term" value="P:fatty acid metabolic process"/>
    <property type="evidence" value="ECO:0007669"/>
    <property type="project" value="TreeGrafter"/>
</dbReference>
<dbReference type="PANTHER" id="PTHR43201:SF5">
    <property type="entry name" value="MEDIUM-CHAIN ACYL-COA LIGASE ACSF2, MITOCHONDRIAL"/>
    <property type="match status" value="1"/>
</dbReference>
<dbReference type="InterPro" id="IPR000873">
    <property type="entry name" value="AMP-dep_synth/lig_dom"/>
</dbReference>
<evidence type="ECO:0000259" key="4">
    <source>
        <dbReference type="Pfam" id="PF13193"/>
    </source>
</evidence>
<name>A0A6I4M7T4_9ACTN</name>
<dbReference type="Gene3D" id="3.30.300.30">
    <property type="match status" value="1"/>
</dbReference>
<evidence type="ECO:0000256" key="1">
    <source>
        <dbReference type="ARBA" id="ARBA00006432"/>
    </source>
</evidence>
<evidence type="ECO:0000259" key="3">
    <source>
        <dbReference type="Pfam" id="PF00501"/>
    </source>
</evidence>
<sequence>MNSPEKSYARRLAELADEHPDDLAVRFILLDGTEPAFTWRELHDRSSQLAAALAARGLALGDRLALSLRNGPEFVLGAFAAWKLGAVPVPVRWDLPDWELSRLRDVVDPKVHLDVSEIPWIRGTAGDPVPDLPDALSPQRYGICSSGSTGTPKVILPGEPGIFRQEMVVPFALSWGPIPRPDTIMVLAPLYHTNGFSTLMNLLGGDTLVILEKFDAARVVDVIERHRVSTFTATPTMLKRIADVPGIERRDLSSIQWFIQGAAPMPPSLMHRWVDLVGAERIIMAYGMTEGFGLTALRGDEWLTHEGSVGRPFRDTEIRILGENGEELPTGEIGGVYMRSSYGGNYTYLGDAPRAAATADGFQSAGDMGYLDDEGYLYLKDRAVDLILSGGANVFPAEVEAALIDHPKIADVVVIGLRDPEWGRRVHAVLEPADPAAPPTAEEIIAYAKGRLAAYKVPKTVEIVEAVPRSEATKVNRTAMVEARGG</sequence>
<evidence type="ECO:0000313" key="5">
    <source>
        <dbReference type="EMBL" id="MVZ99790.1"/>
    </source>
</evidence>